<gene>
    <name evidence="2" type="ORF">UU48_C0026G0002</name>
</gene>
<dbReference type="Proteomes" id="UP000034746">
    <property type="component" value="Unassembled WGS sequence"/>
</dbReference>
<reference evidence="2 3" key="1">
    <citation type="journal article" date="2015" name="Nature">
        <title>rRNA introns, odd ribosomes, and small enigmatic genomes across a large radiation of phyla.</title>
        <authorList>
            <person name="Brown C.T."/>
            <person name="Hug L.A."/>
            <person name="Thomas B.C."/>
            <person name="Sharon I."/>
            <person name="Castelle C.J."/>
            <person name="Singh A."/>
            <person name="Wilkins M.J."/>
            <person name="Williams K.H."/>
            <person name="Banfield J.F."/>
        </authorList>
    </citation>
    <scope>NUCLEOTIDE SEQUENCE [LARGE SCALE GENOMIC DNA]</scope>
</reference>
<protein>
    <submittedName>
        <fullName evidence="2">Uncharacterized protein</fullName>
    </submittedName>
</protein>
<evidence type="ECO:0000313" key="3">
    <source>
        <dbReference type="Proteomes" id="UP000034746"/>
    </source>
</evidence>
<evidence type="ECO:0000313" key="2">
    <source>
        <dbReference type="EMBL" id="KKR96732.1"/>
    </source>
</evidence>
<sequence>MSPNSLENPFHISQLNQESPAHLMKTHLPSAEAQALTEALGEDEPSKSEPQQDLPPVLDISMSGKEQKEVEKEPLWIKEDYIKWAESFGKDEAWVNETFKFQPDGTTVVEEDLLLRGTKIEQLPIGLIEVTGKLIVDNNPSLKLNGYPKRVGENFYCQLNDLSSLQGMPEEVRGFIGFDKSNLSSLVGLPRKVTGGLFLSNNQLENLDGISREISGSLFLGYNKKLTSLEALRGVKIGQNLWLRNIPATTIPAGIEIRGDIYIHQEQRDLIVDAQAKGYQIKVIMS</sequence>
<accession>A0A0G0Y8W5</accession>
<dbReference type="InterPro" id="IPR032675">
    <property type="entry name" value="LRR_dom_sf"/>
</dbReference>
<comment type="caution">
    <text evidence="2">The sequence shown here is derived from an EMBL/GenBank/DDBJ whole genome shotgun (WGS) entry which is preliminary data.</text>
</comment>
<dbReference type="AlphaFoldDB" id="A0A0G0Y8W5"/>
<name>A0A0G0Y8W5_9BACT</name>
<feature type="compositionally biased region" description="Polar residues" evidence="1">
    <location>
        <begin position="1"/>
        <end position="19"/>
    </location>
</feature>
<dbReference type="Gene3D" id="3.80.10.10">
    <property type="entry name" value="Ribonuclease Inhibitor"/>
    <property type="match status" value="1"/>
</dbReference>
<organism evidence="2 3">
    <name type="scientific">Candidatus Uhrbacteria bacterium GW2011_GWF2_41_16</name>
    <dbReference type="NCBI Taxonomy" id="1618997"/>
    <lineage>
        <taxon>Bacteria</taxon>
        <taxon>Candidatus Uhriibacteriota</taxon>
    </lineage>
</organism>
<proteinExistence type="predicted"/>
<feature type="region of interest" description="Disordered" evidence="1">
    <location>
        <begin position="1"/>
        <end position="66"/>
    </location>
</feature>
<evidence type="ECO:0000256" key="1">
    <source>
        <dbReference type="SAM" id="MobiDB-lite"/>
    </source>
</evidence>
<dbReference type="EMBL" id="LCAU01000026">
    <property type="protein sequence ID" value="KKR96732.1"/>
    <property type="molecule type" value="Genomic_DNA"/>
</dbReference>